<dbReference type="AlphaFoldDB" id="A0AAV2DN41"/>
<organism evidence="2 3">
    <name type="scientific">Linum trigynum</name>
    <dbReference type="NCBI Taxonomy" id="586398"/>
    <lineage>
        <taxon>Eukaryota</taxon>
        <taxon>Viridiplantae</taxon>
        <taxon>Streptophyta</taxon>
        <taxon>Embryophyta</taxon>
        <taxon>Tracheophyta</taxon>
        <taxon>Spermatophyta</taxon>
        <taxon>Magnoliopsida</taxon>
        <taxon>eudicotyledons</taxon>
        <taxon>Gunneridae</taxon>
        <taxon>Pentapetalae</taxon>
        <taxon>rosids</taxon>
        <taxon>fabids</taxon>
        <taxon>Malpighiales</taxon>
        <taxon>Linaceae</taxon>
        <taxon>Linum</taxon>
    </lineage>
</organism>
<dbReference type="Proteomes" id="UP001497516">
    <property type="component" value="Chromosome 3"/>
</dbReference>
<gene>
    <name evidence="2" type="ORF">LTRI10_LOCUS16284</name>
</gene>
<evidence type="ECO:0000256" key="1">
    <source>
        <dbReference type="SAM" id="MobiDB-lite"/>
    </source>
</evidence>
<accession>A0AAV2DN41</accession>
<feature type="region of interest" description="Disordered" evidence="1">
    <location>
        <begin position="1"/>
        <end position="70"/>
    </location>
</feature>
<keyword evidence="3" id="KW-1185">Reference proteome</keyword>
<feature type="compositionally biased region" description="Basic and acidic residues" evidence="1">
    <location>
        <begin position="27"/>
        <end position="42"/>
    </location>
</feature>
<dbReference type="EMBL" id="OZ034816">
    <property type="protein sequence ID" value="CAL1374416.1"/>
    <property type="molecule type" value="Genomic_DNA"/>
</dbReference>
<proteinExistence type="predicted"/>
<reference evidence="2 3" key="1">
    <citation type="submission" date="2024-04" db="EMBL/GenBank/DDBJ databases">
        <authorList>
            <person name="Fracassetti M."/>
        </authorList>
    </citation>
    <scope>NUCLEOTIDE SEQUENCE [LARGE SCALE GENOMIC DNA]</scope>
</reference>
<evidence type="ECO:0000313" key="2">
    <source>
        <dbReference type="EMBL" id="CAL1374416.1"/>
    </source>
</evidence>
<protein>
    <submittedName>
        <fullName evidence="2">Uncharacterized protein</fullName>
    </submittedName>
</protein>
<evidence type="ECO:0000313" key="3">
    <source>
        <dbReference type="Proteomes" id="UP001497516"/>
    </source>
</evidence>
<name>A0AAV2DN41_9ROSI</name>
<sequence length="70" mass="7673">MGLDVETRSPQSSSAGVSRRGIRWNKNQRERERKRQTDREADAGGVGVPPSLENHGDDEIIPAPGLLQPP</sequence>